<dbReference type="AlphaFoldDB" id="A0A562MKG6"/>
<name>A0A562MKG6_9SPHI</name>
<evidence type="ECO:0000313" key="3">
    <source>
        <dbReference type="Proteomes" id="UP000315908"/>
    </source>
</evidence>
<accession>A0A562MKG6</accession>
<dbReference type="RefSeq" id="WP_145327997.1">
    <property type="nucleotide sequence ID" value="NZ_VLKR01000010.1"/>
</dbReference>
<proteinExistence type="predicted"/>
<protein>
    <submittedName>
        <fullName evidence="2">Lipocalin-like protein</fullName>
    </submittedName>
</protein>
<evidence type="ECO:0000313" key="2">
    <source>
        <dbReference type="EMBL" id="TWI20328.1"/>
    </source>
</evidence>
<dbReference type="EMBL" id="VLKR01000010">
    <property type="protein sequence ID" value="TWI20328.1"/>
    <property type="molecule type" value="Genomic_DNA"/>
</dbReference>
<evidence type="ECO:0000259" key="1">
    <source>
        <dbReference type="Pfam" id="PF13924"/>
    </source>
</evidence>
<reference evidence="2 3" key="1">
    <citation type="journal article" date="2015" name="Stand. Genomic Sci.">
        <title>Genomic Encyclopedia of Bacterial and Archaeal Type Strains, Phase III: the genomes of soil and plant-associated and newly described type strains.</title>
        <authorList>
            <person name="Whitman W.B."/>
            <person name="Woyke T."/>
            <person name="Klenk H.P."/>
            <person name="Zhou Y."/>
            <person name="Lilburn T.G."/>
            <person name="Beck B.J."/>
            <person name="De Vos P."/>
            <person name="Vandamme P."/>
            <person name="Eisen J.A."/>
            <person name="Garrity G."/>
            <person name="Hugenholtz P."/>
            <person name="Kyrpides N.C."/>
        </authorList>
    </citation>
    <scope>NUCLEOTIDE SEQUENCE [LARGE SCALE GENOMIC DNA]</scope>
    <source>
        <strain evidence="2 3">CGMCC 1.6855</strain>
    </source>
</reference>
<dbReference type="OrthoDB" id="118834at2"/>
<dbReference type="Proteomes" id="UP000315908">
    <property type="component" value="Unassembled WGS sequence"/>
</dbReference>
<dbReference type="Pfam" id="PF13924">
    <property type="entry name" value="Lipocalin_5"/>
    <property type="match status" value="1"/>
</dbReference>
<comment type="caution">
    <text evidence="2">The sequence shown here is derived from an EMBL/GenBank/DDBJ whole genome shotgun (WGS) entry which is preliminary data.</text>
</comment>
<organism evidence="2 3">
    <name type="scientific">Sphingobacterium siyangense</name>
    <dbReference type="NCBI Taxonomy" id="459529"/>
    <lineage>
        <taxon>Bacteria</taxon>
        <taxon>Pseudomonadati</taxon>
        <taxon>Bacteroidota</taxon>
        <taxon>Sphingobacteriia</taxon>
        <taxon>Sphingobacteriales</taxon>
        <taxon>Sphingobacteriaceae</taxon>
        <taxon>Sphingobacterium</taxon>
    </lineage>
</organism>
<dbReference type="InterPro" id="IPR024311">
    <property type="entry name" value="Lipocalin-like"/>
</dbReference>
<sequence length="152" mass="17320">MENIKLRDKLLGAWSLVSYEAKDESGNISYPMKNNCQGIIMYTADGYMSAQMMIPGRPAFKINDLSYATNEEFAAAASSYLAYSGPFYVDEDTQTLRHEMTISLFPNWLNQVQIRLVEIHGDKLHLGTEGPILINGKMQNTFLIWERKPFNN</sequence>
<feature type="domain" description="Lipocalin-like" evidence="1">
    <location>
        <begin position="12"/>
        <end position="147"/>
    </location>
</feature>
<gene>
    <name evidence="2" type="ORF">IQ31_02283</name>
</gene>